<keyword evidence="2" id="KW-1185">Reference proteome</keyword>
<dbReference type="AlphaFoldDB" id="A0A3M6QZ17"/>
<evidence type="ECO:0000313" key="2">
    <source>
        <dbReference type="Proteomes" id="UP000278006"/>
    </source>
</evidence>
<evidence type="ECO:0000313" key="1">
    <source>
        <dbReference type="EMBL" id="RMX08218.1"/>
    </source>
</evidence>
<organism evidence="1 2">
    <name type="scientific">Corticibacter populi</name>
    <dbReference type="NCBI Taxonomy" id="1550736"/>
    <lineage>
        <taxon>Bacteria</taxon>
        <taxon>Pseudomonadati</taxon>
        <taxon>Pseudomonadota</taxon>
        <taxon>Betaproteobacteria</taxon>
        <taxon>Burkholderiales</taxon>
        <taxon>Comamonadaceae</taxon>
        <taxon>Corticibacter</taxon>
    </lineage>
</organism>
<dbReference type="OrthoDB" id="8563547at2"/>
<name>A0A3M6QZ17_9BURK</name>
<protein>
    <submittedName>
        <fullName evidence="1">Uncharacterized protein</fullName>
    </submittedName>
</protein>
<comment type="caution">
    <text evidence="1">The sequence shown here is derived from an EMBL/GenBank/DDBJ whole genome shotgun (WGS) entry which is preliminary data.</text>
</comment>
<gene>
    <name evidence="1" type="ORF">D8I35_03650</name>
</gene>
<proteinExistence type="predicted"/>
<sequence>MSFSSFGHLAQQWCGLVLPLKVLQSAAGFYIGTADEEGPCSKESEEYFPTRAAAEAALNKGQWTQKQTP</sequence>
<dbReference type="RefSeq" id="WP_122226341.1">
    <property type="nucleotide sequence ID" value="NZ_RDQO01000001.1"/>
</dbReference>
<dbReference type="EMBL" id="RDQO01000001">
    <property type="protein sequence ID" value="RMX08218.1"/>
    <property type="molecule type" value="Genomic_DNA"/>
</dbReference>
<dbReference type="Proteomes" id="UP000278006">
    <property type="component" value="Unassembled WGS sequence"/>
</dbReference>
<reference evidence="1 2" key="1">
    <citation type="submission" date="2018-10" db="EMBL/GenBank/DDBJ databases">
        <title>Draft genome of Cortibacter populi DSM10536.</title>
        <authorList>
            <person name="Bernier A.-M."/>
            <person name="Bernard K."/>
        </authorList>
    </citation>
    <scope>NUCLEOTIDE SEQUENCE [LARGE SCALE GENOMIC DNA]</scope>
    <source>
        <strain evidence="1 2">DSM 105136</strain>
    </source>
</reference>
<accession>A0A3M6QZ17</accession>